<evidence type="ECO:0008006" key="3">
    <source>
        <dbReference type="Google" id="ProtNLM"/>
    </source>
</evidence>
<organism evidence="1 2">
    <name type="scientific">Ilex paraguariensis</name>
    <name type="common">yerba mate</name>
    <dbReference type="NCBI Taxonomy" id="185542"/>
    <lineage>
        <taxon>Eukaryota</taxon>
        <taxon>Viridiplantae</taxon>
        <taxon>Streptophyta</taxon>
        <taxon>Embryophyta</taxon>
        <taxon>Tracheophyta</taxon>
        <taxon>Spermatophyta</taxon>
        <taxon>Magnoliopsida</taxon>
        <taxon>eudicotyledons</taxon>
        <taxon>Gunneridae</taxon>
        <taxon>Pentapetalae</taxon>
        <taxon>asterids</taxon>
        <taxon>campanulids</taxon>
        <taxon>Aquifoliales</taxon>
        <taxon>Aquifoliaceae</taxon>
        <taxon>Ilex</taxon>
    </lineage>
</organism>
<dbReference type="EMBL" id="CAUOFW020004735">
    <property type="protein sequence ID" value="CAK9167015.1"/>
    <property type="molecule type" value="Genomic_DNA"/>
</dbReference>
<protein>
    <recommendedName>
        <fullName evidence="3">F-box domain-containing protein</fullName>
    </recommendedName>
</protein>
<evidence type="ECO:0000313" key="2">
    <source>
        <dbReference type="Proteomes" id="UP001642360"/>
    </source>
</evidence>
<name>A0ABC8TC66_9AQUA</name>
<gene>
    <name evidence="1" type="ORF">ILEXP_LOCUS36260</name>
</gene>
<dbReference type="Proteomes" id="UP001642360">
    <property type="component" value="Unassembled WGS sequence"/>
</dbReference>
<dbReference type="AlphaFoldDB" id="A0ABC8TC66"/>
<proteinExistence type="predicted"/>
<accession>A0ABC8TC66</accession>
<comment type="caution">
    <text evidence="1">The sequence shown here is derived from an EMBL/GenBank/DDBJ whole genome shotgun (WGS) entry which is preliminary data.</text>
</comment>
<reference evidence="1 2" key="1">
    <citation type="submission" date="2024-02" db="EMBL/GenBank/DDBJ databases">
        <authorList>
            <person name="Vignale AGUSTIN F."/>
            <person name="Sosa J E."/>
            <person name="Modenutti C."/>
        </authorList>
    </citation>
    <scope>NUCLEOTIDE SEQUENCE [LARGE SCALE GENOMIC DNA]</scope>
</reference>
<evidence type="ECO:0000313" key="1">
    <source>
        <dbReference type="EMBL" id="CAK9167015.1"/>
    </source>
</evidence>
<keyword evidence="2" id="KW-1185">Reference proteome</keyword>
<sequence>MMGKSETMAREIVTGLQRIRYKGGNGPLLQYLPGDLMLDILSRLPRPTKVEVFTLSTNTWREVKAVVFRQITVPYADTPWLETYRRLVEYKESLAMFVYLESWFPGVTVRCEMWVMNDYGGGGTKEVSWIKELRVEHLSRVGRPLGWLNGDIVFGPWLGYGHNVFLYDPHTKQVKDISTHEGSGYFFPYKESLVLARGGINYRSCPVCCCRSG</sequence>